<dbReference type="AlphaFoldDB" id="A0A084GGU0"/>
<proteinExistence type="predicted"/>
<dbReference type="GeneID" id="27718499"/>
<dbReference type="Proteomes" id="UP000028545">
    <property type="component" value="Unassembled WGS sequence"/>
</dbReference>
<keyword evidence="3" id="KW-1185">Reference proteome</keyword>
<feature type="region of interest" description="Disordered" evidence="1">
    <location>
        <begin position="1"/>
        <end position="27"/>
    </location>
</feature>
<name>A0A084GGU0_PSEDA</name>
<dbReference type="KEGG" id="sapo:SAPIO_CDS0347"/>
<evidence type="ECO:0000313" key="3">
    <source>
        <dbReference type="Proteomes" id="UP000028545"/>
    </source>
</evidence>
<evidence type="ECO:0000256" key="1">
    <source>
        <dbReference type="SAM" id="MobiDB-lite"/>
    </source>
</evidence>
<dbReference type="EMBL" id="JOWA01000022">
    <property type="protein sequence ID" value="KEZ46552.1"/>
    <property type="molecule type" value="Genomic_DNA"/>
</dbReference>
<gene>
    <name evidence="2" type="ORF">SAPIO_CDS0347</name>
</gene>
<accession>A0A084GGU0</accession>
<dbReference type="HOGENOM" id="CLU_2672499_0_0_1"/>
<evidence type="ECO:0000313" key="2">
    <source>
        <dbReference type="EMBL" id="KEZ46552.1"/>
    </source>
</evidence>
<reference evidence="2 3" key="1">
    <citation type="journal article" date="2014" name="Genome Announc.">
        <title>Draft genome sequence of the pathogenic fungus Scedosporium apiospermum.</title>
        <authorList>
            <person name="Vandeputte P."/>
            <person name="Ghamrawi S."/>
            <person name="Rechenmann M."/>
            <person name="Iltis A."/>
            <person name="Giraud S."/>
            <person name="Fleury M."/>
            <person name="Thornton C."/>
            <person name="Delhaes L."/>
            <person name="Meyer W."/>
            <person name="Papon N."/>
            <person name="Bouchara J.P."/>
        </authorList>
    </citation>
    <scope>NUCLEOTIDE SEQUENCE [LARGE SCALE GENOMIC DNA]</scope>
    <source>
        <strain evidence="2 3">IHEM 14462</strain>
    </source>
</reference>
<sequence length="75" mass="8355">MFKFSKSSKSSTPKVSGRSVKASTASNYDSESIMTVDSVAVAKEQAKEQTKAKAQYVHKENMYSRYLANSPRQWG</sequence>
<protein>
    <submittedName>
        <fullName evidence="2">Uncharacterized protein</fullName>
    </submittedName>
</protein>
<dbReference type="VEuPathDB" id="FungiDB:SAPIO_CDS0347"/>
<organism evidence="2 3">
    <name type="scientific">Pseudallescheria apiosperma</name>
    <name type="common">Scedosporium apiospermum</name>
    <dbReference type="NCBI Taxonomy" id="563466"/>
    <lineage>
        <taxon>Eukaryota</taxon>
        <taxon>Fungi</taxon>
        <taxon>Dikarya</taxon>
        <taxon>Ascomycota</taxon>
        <taxon>Pezizomycotina</taxon>
        <taxon>Sordariomycetes</taxon>
        <taxon>Hypocreomycetidae</taxon>
        <taxon>Microascales</taxon>
        <taxon>Microascaceae</taxon>
        <taxon>Scedosporium</taxon>
    </lineage>
</organism>
<feature type="compositionally biased region" description="Low complexity" evidence="1">
    <location>
        <begin position="1"/>
        <end position="19"/>
    </location>
</feature>
<comment type="caution">
    <text evidence="2">The sequence shown here is derived from an EMBL/GenBank/DDBJ whole genome shotgun (WGS) entry which is preliminary data.</text>
</comment>
<dbReference type="RefSeq" id="XP_016646351.1">
    <property type="nucleotide sequence ID" value="XM_016783151.1"/>
</dbReference>